<gene>
    <name evidence="1" type="ORF">EYB53_008545</name>
</gene>
<organism evidence="1 2">
    <name type="scientific">Candidatus Chloroploca mongolica</name>
    <dbReference type="NCBI Taxonomy" id="2528176"/>
    <lineage>
        <taxon>Bacteria</taxon>
        <taxon>Bacillati</taxon>
        <taxon>Chloroflexota</taxon>
        <taxon>Chloroflexia</taxon>
        <taxon>Chloroflexales</taxon>
        <taxon>Chloroflexineae</taxon>
        <taxon>Oscillochloridaceae</taxon>
        <taxon>Candidatus Chloroploca</taxon>
    </lineage>
</organism>
<dbReference type="EMBL" id="SIJK02000011">
    <property type="protein sequence ID" value="MBP1465752.1"/>
    <property type="molecule type" value="Genomic_DNA"/>
</dbReference>
<evidence type="ECO:0008006" key="3">
    <source>
        <dbReference type="Google" id="ProtNLM"/>
    </source>
</evidence>
<dbReference type="RefSeq" id="WP_167857314.1">
    <property type="nucleotide sequence ID" value="NZ_SIJK02000011.1"/>
</dbReference>
<keyword evidence="2" id="KW-1185">Reference proteome</keyword>
<evidence type="ECO:0000313" key="2">
    <source>
        <dbReference type="Proteomes" id="UP001193081"/>
    </source>
</evidence>
<evidence type="ECO:0000313" key="1">
    <source>
        <dbReference type="EMBL" id="MBP1465752.1"/>
    </source>
</evidence>
<protein>
    <recommendedName>
        <fullName evidence="3">DegT/DnrJ/EryC1/StrS aminotransferase</fullName>
    </recommendedName>
</protein>
<accession>A0ABS4D8I7</accession>
<dbReference type="Gene3D" id="3.90.1150.10">
    <property type="entry name" value="Aspartate Aminotransferase, domain 1"/>
    <property type="match status" value="1"/>
</dbReference>
<name>A0ABS4D8I7_9CHLR</name>
<dbReference type="Proteomes" id="UP001193081">
    <property type="component" value="Unassembled WGS sequence"/>
</dbReference>
<dbReference type="InterPro" id="IPR015422">
    <property type="entry name" value="PyrdxlP-dep_Trfase_small"/>
</dbReference>
<sequence>MVIVIQPIFERSERSGGSVAEAFFRDGLCLPSGSNLSEEDLERVIAVVRRAF</sequence>
<proteinExistence type="predicted"/>
<reference evidence="1 2" key="1">
    <citation type="submission" date="2021-03" db="EMBL/GenBank/DDBJ databases">
        <authorList>
            <person name="Grouzdev D.S."/>
        </authorList>
    </citation>
    <scope>NUCLEOTIDE SEQUENCE [LARGE SCALE GENOMIC DNA]</scope>
    <source>
        <strain evidence="1 2">M50-1</strain>
    </source>
</reference>
<comment type="caution">
    <text evidence="1">The sequence shown here is derived from an EMBL/GenBank/DDBJ whole genome shotgun (WGS) entry which is preliminary data.</text>
</comment>